<dbReference type="AlphaFoldDB" id="A0A367YHX6"/>
<accession>A0A367YHX6</accession>
<evidence type="ECO:0000313" key="1">
    <source>
        <dbReference type="EMBL" id="RCK64621.1"/>
    </source>
</evidence>
<dbReference type="EMBL" id="QLNQ01000022">
    <property type="protein sequence ID" value="RCK64621.1"/>
    <property type="molecule type" value="Genomic_DNA"/>
</dbReference>
<reference evidence="1 2" key="1">
    <citation type="submission" date="2018-06" db="EMBL/GenBank/DDBJ databases">
        <title>Whole genome sequencing of Candida tropicalis (genome annotated by CSBL at Korea University).</title>
        <authorList>
            <person name="Ahn J."/>
        </authorList>
    </citation>
    <scope>NUCLEOTIDE SEQUENCE [LARGE SCALE GENOMIC DNA]</scope>
    <source>
        <strain evidence="1 2">ATCC 20962</strain>
    </source>
</reference>
<protein>
    <submittedName>
        <fullName evidence="1">Uncharacterized protein</fullName>
    </submittedName>
</protein>
<dbReference type="Proteomes" id="UP000253472">
    <property type="component" value="Unassembled WGS sequence"/>
</dbReference>
<name>A0A367YHX6_9ASCO</name>
<proteinExistence type="predicted"/>
<organism evidence="1 2">
    <name type="scientific">Candida viswanathii</name>
    <dbReference type="NCBI Taxonomy" id="5486"/>
    <lineage>
        <taxon>Eukaryota</taxon>
        <taxon>Fungi</taxon>
        <taxon>Dikarya</taxon>
        <taxon>Ascomycota</taxon>
        <taxon>Saccharomycotina</taxon>
        <taxon>Pichiomycetes</taxon>
        <taxon>Debaryomycetaceae</taxon>
        <taxon>Candida/Lodderomyces clade</taxon>
        <taxon>Candida</taxon>
    </lineage>
</organism>
<sequence length="211" mass="25208">MQSTRANKPSPVGIIPKHNLVDLDHVIETQNVSFPSVVNLPQDIHQSDPVEVYKSYIHLRLQDYISDLTSRLMTVYTDDTESTFVQQNKFVNWLADQTTHFTDIDSWIPEDLYRSIIVKCHDGKLVFPNSKVKKQVMEYVDNSYDTKYVKYWADFMENYELENRTDRHYIQSFRDRLEKKFEKKLNTEKFSIYVYTLALNLWIDEFKRNCL</sequence>
<comment type="caution">
    <text evidence="1">The sequence shown here is derived from an EMBL/GenBank/DDBJ whole genome shotgun (WGS) entry which is preliminary data.</text>
</comment>
<gene>
    <name evidence="1" type="ORF">Cantr_00395</name>
</gene>
<evidence type="ECO:0000313" key="2">
    <source>
        <dbReference type="Proteomes" id="UP000253472"/>
    </source>
</evidence>
<dbReference type="OrthoDB" id="4005970at2759"/>
<keyword evidence="2" id="KW-1185">Reference proteome</keyword>